<evidence type="ECO:0000256" key="1">
    <source>
        <dbReference type="ARBA" id="ARBA00022448"/>
    </source>
</evidence>
<evidence type="ECO:0000313" key="10">
    <source>
        <dbReference type="EMBL" id="RXN85989.1"/>
    </source>
</evidence>
<evidence type="ECO:0000256" key="2">
    <source>
        <dbReference type="ARBA" id="ARBA00022617"/>
    </source>
</evidence>
<dbReference type="InterPro" id="IPR050597">
    <property type="entry name" value="Cytochrome_c_Oxidase_Subunit"/>
</dbReference>
<dbReference type="GO" id="GO:0009055">
    <property type="term" value="F:electron transfer activity"/>
    <property type="evidence" value="ECO:0007669"/>
    <property type="project" value="InterPro"/>
</dbReference>
<dbReference type="PRINTS" id="PR00605">
    <property type="entry name" value="CYTCHROMECIC"/>
</dbReference>
<dbReference type="Pfam" id="PF13442">
    <property type="entry name" value="Cytochrome_CBB3"/>
    <property type="match status" value="1"/>
</dbReference>
<name>A0A4Q1HFY0_9BURK</name>
<evidence type="ECO:0000313" key="11">
    <source>
        <dbReference type="Proteomes" id="UP000290849"/>
    </source>
</evidence>
<dbReference type="InterPro" id="IPR009056">
    <property type="entry name" value="Cyt_c-like_dom"/>
</dbReference>
<dbReference type="InterPro" id="IPR036909">
    <property type="entry name" value="Cyt_c-like_dom_sf"/>
</dbReference>
<feature type="compositionally biased region" description="Low complexity" evidence="7">
    <location>
        <begin position="222"/>
        <end position="259"/>
    </location>
</feature>
<dbReference type="SUPFAM" id="SSF46626">
    <property type="entry name" value="Cytochrome c"/>
    <property type="match status" value="4"/>
</dbReference>
<proteinExistence type="predicted"/>
<feature type="region of interest" description="Disordered" evidence="7">
    <location>
        <begin position="524"/>
        <end position="551"/>
    </location>
</feature>
<dbReference type="GO" id="GO:0005506">
    <property type="term" value="F:iron ion binding"/>
    <property type="evidence" value="ECO:0007669"/>
    <property type="project" value="InterPro"/>
</dbReference>
<evidence type="ECO:0000259" key="9">
    <source>
        <dbReference type="PROSITE" id="PS51007"/>
    </source>
</evidence>
<evidence type="ECO:0000256" key="6">
    <source>
        <dbReference type="PROSITE-ProRule" id="PRU00433"/>
    </source>
</evidence>
<keyword evidence="1" id="KW-0813">Transport</keyword>
<dbReference type="OrthoDB" id="9808312at2"/>
<sequence length="551" mass="57630">MPRMASILLAAVAALGANVAHASVDADQGKALASQGMGSVPACASCHGAQGGGMAAAGFPRLAGQGEQYLREQLEALANGSRTSPVMAPIAKQLNEGQRAALARYYAQLPTTLDVDGLAATGRDVASTADRGAWLATRGEWGRNLPACNQCHGPGGIGVGSQFPSLAGQPAAYLVAQLRAWREGHRPPGPLALMPAVATRMDDQEIQAVAAYYAQLPARGKSSSSSSSSSSSANTAPTTTASNAPTATNAAATPPATAAHAMDTAPTQPPLFTPPPASAIPDNAFGKIVRQGEQIFLRTPELAPGFVGNNLTCASCHLDAGRRPDSAPMWAAYVVYPAYRAKNGHVNTLAERLQGCFRFSMNGKPPAADDPVLTALQTYMFWLAQEAPTGVKLAGQGYPKLAPPPQKPDYVRGSEVFGQFCAACHGSQGQGQKQGDHWVFPALWGPDSYNWGAGMHQIGNAAGFILANMPLAQAGLLSPQEAWDVAYFMNAHERPQDPRYKDSVAATRKRYHDDDDTLYGLEINGHVLGSESPPAGGRLQRDAEADGTAAR</sequence>
<feature type="domain" description="Cytochrome c" evidence="9">
    <location>
        <begin position="408"/>
        <end position="493"/>
    </location>
</feature>
<keyword evidence="2 6" id="KW-0349">Heme</keyword>
<evidence type="ECO:0000256" key="5">
    <source>
        <dbReference type="ARBA" id="ARBA00023004"/>
    </source>
</evidence>
<dbReference type="Pfam" id="PF00034">
    <property type="entry name" value="Cytochrom_C"/>
    <property type="match status" value="2"/>
</dbReference>
<organism evidence="10 11">
    <name type="scientific">Achromobacter aloeverae</name>
    <dbReference type="NCBI Taxonomy" id="1750518"/>
    <lineage>
        <taxon>Bacteria</taxon>
        <taxon>Pseudomonadati</taxon>
        <taxon>Pseudomonadota</taxon>
        <taxon>Betaproteobacteria</taxon>
        <taxon>Burkholderiales</taxon>
        <taxon>Alcaligenaceae</taxon>
        <taxon>Achromobacter</taxon>
    </lineage>
</organism>
<keyword evidence="8" id="KW-0732">Signal</keyword>
<feature type="domain" description="Cytochrome c" evidence="9">
    <location>
        <begin position="287"/>
        <end position="384"/>
    </location>
</feature>
<dbReference type="PANTHER" id="PTHR33751:SF11">
    <property type="entry name" value="BLL4483 PROTEIN"/>
    <property type="match status" value="1"/>
</dbReference>
<dbReference type="Gene3D" id="1.10.760.10">
    <property type="entry name" value="Cytochrome c-like domain"/>
    <property type="match status" value="4"/>
</dbReference>
<dbReference type="AlphaFoldDB" id="A0A4Q1HFY0"/>
<feature type="compositionally biased region" description="Pro residues" evidence="7">
    <location>
        <begin position="267"/>
        <end position="277"/>
    </location>
</feature>
<dbReference type="InterPro" id="IPR008168">
    <property type="entry name" value="Cyt_C_IC"/>
</dbReference>
<keyword evidence="11" id="KW-1185">Reference proteome</keyword>
<keyword evidence="3 6" id="KW-0479">Metal-binding</keyword>
<dbReference type="PROSITE" id="PS51007">
    <property type="entry name" value="CYTC"/>
    <property type="match status" value="3"/>
</dbReference>
<evidence type="ECO:0000256" key="8">
    <source>
        <dbReference type="SAM" id="SignalP"/>
    </source>
</evidence>
<gene>
    <name evidence="10" type="ORF">C7R54_19720</name>
</gene>
<evidence type="ECO:0000256" key="7">
    <source>
        <dbReference type="SAM" id="MobiDB-lite"/>
    </source>
</evidence>
<feature type="signal peptide" evidence="8">
    <location>
        <begin position="1"/>
        <end position="22"/>
    </location>
</feature>
<comment type="caution">
    <text evidence="10">The sequence shown here is derived from an EMBL/GenBank/DDBJ whole genome shotgun (WGS) entry which is preliminary data.</text>
</comment>
<dbReference type="GO" id="GO:0020037">
    <property type="term" value="F:heme binding"/>
    <property type="evidence" value="ECO:0007669"/>
    <property type="project" value="InterPro"/>
</dbReference>
<keyword evidence="5 6" id="KW-0408">Iron</keyword>
<evidence type="ECO:0000256" key="3">
    <source>
        <dbReference type="ARBA" id="ARBA00022723"/>
    </source>
</evidence>
<dbReference type="EMBL" id="PYAL01000006">
    <property type="protein sequence ID" value="RXN85989.1"/>
    <property type="molecule type" value="Genomic_DNA"/>
</dbReference>
<accession>A0A4Q1HFY0</accession>
<dbReference type="PANTHER" id="PTHR33751">
    <property type="entry name" value="CBB3-TYPE CYTOCHROME C OXIDASE SUBUNIT FIXP"/>
    <property type="match status" value="1"/>
</dbReference>
<dbReference type="Proteomes" id="UP000290849">
    <property type="component" value="Unassembled WGS sequence"/>
</dbReference>
<evidence type="ECO:0000256" key="4">
    <source>
        <dbReference type="ARBA" id="ARBA00022982"/>
    </source>
</evidence>
<feature type="chain" id="PRO_5020500178" description="Cytochrome c domain-containing protein" evidence="8">
    <location>
        <begin position="23"/>
        <end position="551"/>
    </location>
</feature>
<reference evidence="10 11" key="1">
    <citation type="journal article" date="2017" name="Int. J. Syst. Evol. Microbiol.">
        <title>Achromobacter aloeverae sp. nov., isolated from the root of Aloe vera (L.) Burm.f.</title>
        <authorList>
            <person name="Kuncharoen N."/>
            <person name="Muramatsu Y."/>
            <person name="Shibata C."/>
            <person name="Kamakura Y."/>
            <person name="Nakagawa Y."/>
            <person name="Tanasupawat S."/>
        </authorList>
    </citation>
    <scope>NUCLEOTIDE SEQUENCE [LARGE SCALE GENOMIC DNA]</scope>
    <source>
        <strain evidence="10 11">AVA-1</strain>
    </source>
</reference>
<feature type="region of interest" description="Disordered" evidence="7">
    <location>
        <begin position="220"/>
        <end position="277"/>
    </location>
</feature>
<protein>
    <recommendedName>
        <fullName evidence="9">Cytochrome c domain-containing protein</fullName>
    </recommendedName>
</protein>
<feature type="domain" description="Cytochrome c" evidence="9">
    <location>
        <begin position="24"/>
        <end position="217"/>
    </location>
</feature>
<keyword evidence="4" id="KW-0249">Electron transport</keyword>
<dbReference type="Pfam" id="PF21342">
    <property type="entry name" value="SoxA-TsdA_cyt-c"/>
    <property type="match status" value="1"/>
</dbReference>